<accession>A0A9Q3C2E7</accession>
<dbReference type="EMBL" id="AVOT02004117">
    <property type="protein sequence ID" value="MBW0475475.1"/>
    <property type="molecule type" value="Genomic_DNA"/>
</dbReference>
<reference evidence="1" key="1">
    <citation type="submission" date="2021-03" db="EMBL/GenBank/DDBJ databases">
        <title>Draft genome sequence of rust myrtle Austropuccinia psidii MF-1, a brazilian biotype.</title>
        <authorList>
            <person name="Quecine M.C."/>
            <person name="Pachon D.M.R."/>
            <person name="Bonatelli M.L."/>
            <person name="Correr F.H."/>
            <person name="Franceschini L.M."/>
            <person name="Leite T.F."/>
            <person name="Margarido G.R.A."/>
            <person name="Almeida C.A."/>
            <person name="Ferrarezi J.A."/>
            <person name="Labate C.A."/>
        </authorList>
    </citation>
    <scope>NUCLEOTIDE SEQUENCE</scope>
    <source>
        <strain evidence="1">MF-1</strain>
    </source>
</reference>
<dbReference type="Proteomes" id="UP000765509">
    <property type="component" value="Unassembled WGS sequence"/>
</dbReference>
<comment type="caution">
    <text evidence="1">The sequence shown here is derived from an EMBL/GenBank/DDBJ whole genome shotgun (WGS) entry which is preliminary data.</text>
</comment>
<proteinExistence type="predicted"/>
<keyword evidence="2" id="KW-1185">Reference proteome</keyword>
<dbReference type="AlphaFoldDB" id="A0A9Q3C2E7"/>
<sequence>MRNHKILKQISGEPKHAIKCRCNQIFTLDDIANTLQDVWKRTNIGKYSPYKSSSFKEKKRFRVDIKAKPKERVAEETKKKNLCNNCGSTYHYYNSFPKEKEILYAIEKVPEEESPTEDYE</sequence>
<organism evidence="1 2">
    <name type="scientific">Austropuccinia psidii MF-1</name>
    <dbReference type="NCBI Taxonomy" id="1389203"/>
    <lineage>
        <taxon>Eukaryota</taxon>
        <taxon>Fungi</taxon>
        <taxon>Dikarya</taxon>
        <taxon>Basidiomycota</taxon>
        <taxon>Pucciniomycotina</taxon>
        <taxon>Pucciniomycetes</taxon>
        <taxon>Pucciniales</taxon>
        <taxon>Sphaerophragmiaceae</taxon>
        <taxon>Austropuccinia</taxon>
    </lineage>
</organism>
<name>A0A9Q3C2E7_9BASI</name>
<evidence type="ECO:0000313" key="2">
    <source>
        <dbReference type="Proteomes" id="UP000765509"/>
    </source>
</evidence>
<protein>
    <submittedName>
        <fullName evidence="1">Uncharacterized protein</fullName>
    </submittedName>
</protein>
<gene>
    <name evidence="1" type="ORF">O181_015190</name>
</gene>
<evidence type="ECO:0000313" key="1">
    <source>
        <dbReference type="EMBL" id="MBW0475475.1"/>
    </source>
</evidence>